<gene>
    <name evidence="1" type="ORF">SAMN05421643_11186</name>
</gene>
<organism evidence="1 2">
    <name type="scientific">Acinetobacter kyonggiensis</name>
    <dbReference type="NCBI Taxonomy" id="595670"/>
    <lineage>
        <taxon>Bacteria</taxon>
        <taxon>Pseudomonadati</taxon>
        <taxon>Pseudomonadota</taxon>
        <taxon>Gammaproteobacteria</taxon>
        <taxon>Moraxellales</taxon>
        <taxon>Moraxellaceae</taxon>
        <taxon>Acinetobacter</taxon>
    </lineage>
</organism>
<dbReference type="Proteomes" id="UP000199035">
    <property type="component" value="Unassembled WGS sequence"/>
</dbReference>
<reference evidence="2" key="1">
    <citation type="submission" date="2016-10" db="EMBL/GenBank/DDBJ databases">
        <authorList>
            <person name="Varghese N."/>
            <person name="Submissions S."/>
        </authorList>
    </citation>
    <scope>NUCLEOTIDE SEQUENCE [LARGE SCALE GENOMIC DNA]</scope>
    <source>
        <strain evidence="2">ANC 5109</strain>
    </source>
</reference>
<protein>
    <submittedName>
        <fullName evidence="1">Uncharacterized protein</fullName>
    </submittedName>
</protein>
<dbReference type="EMBL" id="FNPK01000011">
    <property type="protein sequence ID" value="SDY47891.1"/>
    <property type="molecule type" value="Genomic_DNA"/>
</dbReference>
<name>A0A1H3K6U3_9GAMM</name>
<evidence type="ECO:0000313" key="2">
    <source>
        <dbReference type="Proteomes" id="UP000199035"/>
    </source>
</evidence>
<proteinExistence type="predicted"/>
<sequence length="77" mass="8877">MKKLLIPVFILIVVLLGYYVYQDAQRKKKNEVDQLIYDAHQSLSVIDSNPNFFIHNTESKDVKTKPLVQLVGQSTKD</sequence>
<keyword evidence="2" id="KW-1185">Reference proteome</keyword>
<dbReference type="AlphaFoldDB" id="A0A1H3K6U3"/>
<evidence type="ECO:0000313" key="1">
    <source>
        <dbReference type="EMBL" id="SDY47891.1"/>
    </source>
</evidence>
<dbReference type="RefSeq" id="WP_092690369.1">
    <property type="nucleotide sequence ID" value="NZ_FNPK01000011.1"/>
</dbReference>
<accession>A0A1H3K6U3</accession>